<keyword evidence="1" id="KW-0812">Transmembrane</keyword>
<reference evidence="2" key="1">
    <citation type="submission" date="2020-07" db="EMBL/GenBank/DDBJ databases">
        <title>Genome sequence and genetic diversity analysis of an under-domesticated orphan crop, white fonio (Digitaria exilis).</title>
        <authorList>
            <person name="Bennetzen J.L."/>
            <person name="Chen S."/>
            <person name="Ma X."/>
            <person name="Wang X."/>
            <person name="Yssel A.E.J."/>
            <person name="Chaluvadi S.R."/>
            <person name="Johnson M."/>
            <person name="Gangashetty P."/>
            <person name="Hamidou F."/>
            <person name="Sanogo M.D."/>
            <person name="Zwaenepoel A."/>
            <person name="Wallace J."/>
            <person name="Van De Peer Y."/>
            <person name="Van Deynze A."/>
        </authorList>
    </citation>
    <scope>NUCLEOTIDE SEQUENCE</scope>
    <source>
        <tissue evidence="2">Leaves</tissue>
    </source>
</reference>
<accession>A0A834ZX98</accession>
<evidence type="ECO:0000313" key="2">
    <source>
        <dbReference type="EMBL" id="KAF8644889.1"/>
    </source>
</evidence>
<gene>
    <name evidence="2" type="ORF">HU200_066285</name>
</gene>
<keyword evidence="1" id="KW-1133">Transmembrane helix</keyword>
<keyword evidence="3" id="KW-1185">Reference proteome</keyword>
<feature type="transmembrane region" description="Helical" evidence="1">
    <location>
        <begin position="23"/>
        <end position="43"/>
    </location>
</feature>
<comment type="caution">
    <text evidence="2">The sequence shown here is derived from an EMBL/GenBank/DDBJ whole genome shotgun (WGS) entry which is preliminary data.</text>
</comment>
<proteinExistence type="predicted"/>
<dbReference type="AlphaFoldDB" id="A0A834ZX98"/>
<evidence type="ECO:0000256" key="1">
    <source>
        <dbReference type="SAM" id="Phobius"/>
    </source>
</evidence>
<keyword evidence="1" id="KW-0472">Membrane</keyword>
<name>A0A834ZX98_9POAL</name>
<sequence length="46" mass="5188">MALWWESTRSPTRCLPIGTNNDFVVWAVFLLLLLGSTDSLTVLPPR</sequence>
<evidence type="ECO:0000313" key="3">
    <source>
        <dbReference type="Proteomes" id="UP000636709"/>
    </source>
</evidence>
<dbReference type="Proteomes" id="UP000636709">
    <property type="component" value="Unassembled WGS sequence"/>
</dbReference>
<dbReference type="EMBL" id="JACEFO010003042">
    <property type="protein sequence ID" value="KAF8644889.1"/>
    <property type="molecule type" value="Genomic_DNA"/>
</dbReference>
<protein>
    <submittedName>
        <fullName evidence="2">Uncharacterized protein</fullName>
    </submittedName>
</protein>
<organism evidence="2 3">
    <name type="scientific">Digitaria exilis</name>
    <dbReference type="NCBI Taxonomy" id="1010633"/>
    <lineage>
        <taxon>Eukaryota</taxon>
        <taxon>Viridiplantae</taxon>
        <taxon>Streptophyta</taxon>
        <taxon>Embryophyta</taxon>
        <taxon>Tracheophyta</taxon>
        <taxon>Spermatophyta</taxon>
        <taxon>Magnoliopsida</taxon>
        <taxon>Liliopsida</taxon>
        <taxon>Poales</taxon>
        <taxon>Poaceae</taxon>
        <taxon>PACMAD clade</taxon>
        <taxon>Panicoideae</taxon>
        <taxon>Panicodae</taxon>
        <taxon>Paniceae</taxon>
        <taxon>Anthephorinae</taxon>
        <taxon>Digitaria</taxon>
    </lineage>
</organism>